<protein>
    <recommendedName>
        <fullName evidence="1">DUF6869 domain-containing protein</fullName>
    </recommendedName>
</protein>
<organism evidence="2 3">
    <name type="scientific">Iodobacter violaceini</name>
    <dbReference type="NCBI Taxonomy" id="3044271"/>
    <lineage>
        <taxon>Bacteria</taxon>
        <taxon>Pseudomonadati</taxon>
        <taxon>Pseudomonadota</taxon>
        <taxon>Betaproteobacteria</taxon>
        <taxon>Neisseriales</taxon>
        <taxon>Chitinibacteraceae</taxon>
        <taxon>Iodobacter</taxon>
    </lineage>
</organism>
<evidence type="ECO:0000313" key="2">
    <source>
        <dbReference type="EMBL" id="NHQ85260.1"/>
    </source>
</evidence>
<reference evidence="2 3" key="1">
    <citation type="submission" date="2020-03" db="EMBL/GenBank/DDBJ databases">
        <title>Draft genome sequence of environmentally isolated violet-colored cultures.</title>
        <authorList>
            <person name="Wilson H.S."/>
        </authorList>
    </citation>
    <scope>NUCLEOTIDE SEQUENCE [LARGE SCALE GENOMIC DNA]</scope>
    <source>
        <strain evidence="2 3">HSC-16F04</strain>
    </source>
</reference>
<gene>
    <name evidence="2" type="ORF">HA050_03935</name>
</gene>
<evidence type="ECO:0000313" key="3">
    <source>
        <dbReference type="Proteomes" id="UP000712570"/>
    </source>
</evidence>
<comment type="caution">
    <text evidence="2">The sequence shown here is derived from an EMBL/GenBank/DDBJ whole genome shotgun (WGS) entry which is preliminary data.</text>
</comment>
<dbReference type="Pfam" id="PF21746">
    <property type="entry name" value="DUF6869"/>
    <property type="match status" value="1"/>
</dbReference>
<evidence type="ECO:0000259" key="1">
    <source>
        <dbReference type="Pfam" id="PF21746"/>
    </source>
</evidence>
<dbReference type="EMBL" id="JAAOLX010000002">
    <property type="protein sequence ID" value="NHQ85260.1"/>
    <property type="molecule type" value="Genomic_DNA"/>
</dbReference>
<sequence>MNQSPVISPELISAWIKIQHAGAESEIADQLWWAWEEVFFFSQKNPEHTFAFILATLREDSSNKIMANLSAGPLEDLIENFGESMIEKIEQEAKTNPLFASLLGGVWQGSTPDEIWSRVTAAWDRRGWDGLPDE</sequence>
<accession>A0ABX0KSF6</accession>
<feature type="domain" description="DUF6869" evidence="1">
    <location>
        <begin position="24"/>
        <end position="126"/>
    </location>
</feature>
<name>A0ABX0KSF6_9NEIS</name>
<dbReference type="Proteomes" id="UP000712570">
    <property type="component" value="Unassembled WGS sequence"/>
</dbReference>
<dbReference type="RefSeq" id="WP_166822362.1">
    <property type="nucleotide sequence ID" value="NZ_JAAOLX010000002.1"/>
</dbReference>
<dbReference type="InterPro" id="IPR049221">
    <property type="entry name" value="DUF6869"/>
</dbReference>
<proteinExistence type="predicted"/>
<keyword evidence="3" id="KW-1185">Reference proteome</keyword>